<reference evidence="1 2" key="2">
    <citation type="journal article" date="2012" name="BMC Genomics">
        <title>The genome of Pelobacter carbinolicus reveals surprising metabolic capabilities and physiological features.</title>
        <authorList>
            <person name="Aklujkar M."/>
            <person name="Haveman S.A."/>
            <person name="Didonato R.Jr."/>
            <person name="Chertkov O."/>
            <person name="Han C.S."/>
            <person name="Land M.L."/>
            <person name="Brown P."/>
            <person name="Lovley D.R."/>
        </authorList>
    </citation>
    <scope>NUCLEOTIDE SEQUENCE [LARGE SCALE GENOMIC DNA]</scope>
    <source>
        <strain evidence="2">DSM 2380 / NBRC 103641 / GraBd1</strain>
    </source>
</reference>
<gene>
    <name evidence="1" type="ordered locus">Pcar_3283</name>
</gene>
<evidence type="ECO:0000313" key="2">
    <source>
        <dbReference type="Proteomes" id="UP000002534"/>
    </source>
</evidence>
<dbReference type="EMBL" id="CP000142">
    <property type="protein sequence ID" value="ABI81902.2"/>
    <property type="molecule type" value="Genomic_DNA"/>
</dbReference>
<dbReference type="KEGG" id="pca:Pcar_3283"/>
<accession>Q0C6N5</accession>
<name>Q0C6N5_SYNC1</name>
<dbReference type="AlphaFoldDB" id="Q0C6N5"/>
<protein>
    <submittedName>
        <fullName evidence="1">Uncharacterized protein</fullName>
    </submittedName>
</protein>
<sequence length="93" mass="11091">MHSYKNETTPKPFKRGNQPLFYPCFTGYCVCFNECSKFRFKVFFHLFVLTLKPFLPRRLHSIKIDIAFLNFVSNRYWSGDTDSLRHTLSKDLS</sequence>
<reference evidence="2" key="1">
    <citation type="submission" date="2005-10" db="EMBL/GenBank/DDBJ databases">
        <title>Complete sequence of Pelobacter carbinolicus DSM 2380.</title>
        <authorList>
            <person name="Copeland A."/>
            <person name="Lucas S."/>
            <person name="Lapidus A."/>
            <person name="Barry K."/>
            <person name="Detter J.C."/>
            <person name="Glavina T."/>
            <person name="Hammon N."/>
            <person name="Israni S."/>
            <person name="Pitluck S."/>
            <person name="Chertkov O."/>
            <person name="Schmutz J."/>
            <person name="Larimer F."/>
            <person name="Land M."/>
            <person name="Kyrpides N."/>
            <person name="Ivanova N."/>
            <person name="Richardson P."/>
        </authorList>
    </citation>
    <scope>NUCLEOTIDE SEQUENCE [LARGE SCALE GENOMIC DNA]</scope>
    <source>
        <strain evidence="2">DSM 2380 / NBRC 103641 / GraBd1</strain>
    </source>
</reference>
<keyword evidence="2" id="KW-1185">Reference proteome</keyword>
<proteinExistence type="predicted"/>
<dbReference type="HOGENOM" id="CLU_2396991_0_0_7"/>
<organism evidence="1 2">
    <name type="scientific">Syntrophotalea carbinolica (strain DSM 2380 / NBRC 103641 / GraBd1)</name>
    <name type="common">Pelobacter carbinolicus</name>
    <dbReference type="NCBI Taxonomy" id="338963"/>
    <lineage>
        <taxon>Bacteria</taxon>
        <taxon>Pseudomonadati</taxon>
        <taxon>Thermodesulfobacteriota</taxon>
        <taxon>Desulfuromonadia</taxon>
        <taxon>Desulfuromonadales</taxon>
        <taxon>Syntrophotaleaceae</taxon>
        <taxon>Syntrophotalea</taxon>
    </lineage>
</organism>
<evidence type="ECO:0000313" key="1">
    <source>
        <dbReference type="EMBL" id="ABI81902.2"/>
    </source>
</evidence>
<dbReference type="Proteomes" id="UP000002534">
    <property type="component" value="Chromosome"/>
</dbReference>